<dbReference type="CDD" id="cd06261">
    <property type="entry name" value="TM_PBP2"/>
    <property type="match status" value="2"/>
</dbReference>
<gene>
    <name evidence="10" type="ORF">G195_004126</name>
</gene>
<keyword evidence="4 7" id="KW-0812">Transmembrane</keyword>
<dbReference type="PANTHER" id="PTHR43386">
    <property type="entry name" value="OLIGOPEPTIDE TRANSPORT SYSTEM PERMEASE PROTEIN APPC"/>
    <property type="match status" value="1"/>
</dbReference>
<feature type="transmembrane region" description="Helical" evidence="7">
    <location>
        <begin position="462"/>
        <end position="487"/>
    </location>
</feature>
<sequence>MIPALIGIVVITFILSRVLPGDPAIVMAGEQATDDVIAKIRMDMGLDKPLFVQFFSYVGQLLQGNLGFAYHTGHTVLSDFATRFPATIELTLASVIIAICVAIPVGIIAATRKESFMDHISRVFSLIGACVPIFWLGLLFIYIFYSILGWAPAPMGRISGNLNPPTHITGLSSMLEVIGQDYVRTARAKGLSETAVVGKHSLINALIPTLTVLGLQFGGLLGDSNLAADYAPIQAFTLGRRERRSTAVSTAAPTSMGTQPAQAVVPKPKTFLRLLLRNRLAAIGLAFIVMWTVIAAIAPWIAPYDPYVTNTAVKLESPSGGHWFGTDNYGRDILSRVLYGARISIWTGLIAVSISFVIGVPLGGIAAYYGGRTGNIIMRVMDVLLAFPSLVLSMAIAASIGNGLTSAMIAVGIVGIPEFARLMYGQTVSLREKEYVEASRAVGVRDRVILFRHILPNALAPLLVQATLGMGFAILTASSLSFLGLGVKPPTAEWGAMISEGREYIISGQWWLVTFPGLAIATSILGFNLLGDGFRDVLDPRLRSGK</sequence>
<dbReference type="InterPro" id="IPR035906">
    <property type="entry name" value="MetI-like_sf"/>
</dbReference>
<evidence type="ECO:0000256" key="3">
    <source>
        <dbReference type="ARBA" id="ARBA00022475"/>
    </source>
</evidence>
<evidence type="ECO:0000256" key="6">
    <source>
        <dbReference type="ARBA" id="ARBA00023136"/>
    </source>
</evidence>
<feature type="signal peptide" evidence="8">
    <location>
        <begin position="1"/>
        <end position="20"/>
    </location>
</feature>
<keyword evidence="5 7" id="KW-1133">Transmembrane helix</keyword>
<dbReference type="GO" id="GO:0055085">
    <property type="term" value="P:transmembrane transport"/>
    <property type="evidence" value="ECO:0007669"/>
    <property type="project" value="InterPro"/>
</dbReference>
<comment type="subcellular location">
    <subcellularLocation>
        <location evidence="1">Cell membrane</location>
        <topology evidence="1">Multi-pass membrane protein</topology>
    </subcellularLocation>
</comment>
<feature type="transmembrane region" description="Helical" evidence="7">
    <location>
        <begin position="510"/>
        <end position="531"/>
    </location>
</feature>
<reference evidence="10" key="1">
    <citation type="journal article" date="2015" name="Genom Data">
        <title>Draft genome sequences of Phytophthora kernoviae and Phytophthora ramorum lineage EU2 from Scotland.</title>
        <authorList>
            <person name="Sambles C."/>
            <person name="Schlenzig A."/>
            <person name="O'Neill P."/>
            <person name="Grant M."/>
            <person name="Studholme D.J."/>
        </authorList>
    </citation>
    <scope>NUCLEOTIDE SEQUENCE</scope>
    <source>
        <strain evidence="10">00238/432</strain>
    </source>
</reference>
<feature type="transmembrane region" description="Helical" evidence="7">
    <location>
        <begin position="380"/>
        <end position="400"/>
    </location>
</feature>
<feature type="transmembrane region" description="Helical" evidence="7">
    <location>
        <begin position="280"/>
        <end position="302"/>
    </location>
</feature>
<accession>A0A8J4SDB4</accession>
<name>A0A8J4SDB4_9STRA</name>
<dbReference type="InterPro" id="IPR045621">
    <property type="entry name" value="BPD_transp_1_N"/>
</dbReference>
<dbReference type="Gene3D" id="1.10.3720.10">
    <property type="entry name" value="MetI-like"/>
    <property type="match status" value="2"/>
</dbReference>
<evidence type="ECO:0000256" key="5">
    <source>
        <dbReference type="ARBA" id="ARBA00022989"/>
    </source>
</evidence>
<dbReference type="Pfam" id="PF00528">
    <property type="entry name" value="BPD_transp_1"/>
    <property type="match status" value="2"/>
</dbReference>
<feature type="domain" description="ABC transmembrane type-1" evidence="9">
    <location>
        <begin position="341"/>
        <end position="531"/>
    </location>
</feature>
<evidence type="ECO:0000256" key="4">
    <source>
        <dbReference type="ARBA" id="ARBA00022692"/>
    </source>
</evidence>
<organism evidence="10 11">
    <name type="scientific">Phytophthora kernoviae 00238/432</name>
    <dbReference type="NCBI Taxonomy" id="1284355"/>
    <lineage>
        <taxon>Eukaryota</taxon>
        <taxon>Sar</taxon>
        <taxon>Stramenopiles</taxon>
        <taxon>Oomycota</taxon>
        <taxon>Peronosporomycetes</taxon>
        <taxon>Peronosporales</taxon>
        <taxon>Peronosporaceae</taxon>
        <taxon>Phytophthora</taxon>
    </lineage>
</organism>
<feature type="transmembrane region" description="Helical" evidence="7">
    <location>
        <begin position="343"/>
        <end position="368"/>
    </location>
</feature>
<dbReference type="Proteomes" id="UP000702964">
    <property type="component" value="Unassembled WGS sequence"/>
</dbReference>
<dbReference type="InterPro" id="IPR050366">
    <property type="entry name" value="BP-dependent_transpt_permease"/>
</dbReference>
<dbReference type="GO" id="GO:0005886">
    <property type="term" value="C:plasma membrane"/>
    <property type="evidence" value="ECO:0007669"/>
    <property type="project" value="UniProtKB-SubCell"/>
</dbReference>
<reference evidence="10" key="2">
    <citation type="submission" date="2020-02" db="EMBL/GenBank/DDBJ databases">
        <authorList>
            <person name="Studholme D.J."/>
        </authorList>
    </citation>
    <scope>NUCLEOTIDE SEQUENCE</scope>
    <source>
        <strain evidence="10">00238/432</strain>
    </source>
</reference>
<comment type="caution">
    <text evidence="10">The sequence shown here is derived from an EMBL/GenBank/DDBJ whole genome shotgun (WGS) entry which is preliminary data.</text>
</comment>
<feature type="transmembrane region" description="Helical" evidence="7">
    <location>
        <begin position="90"/>
        <end position="111"/>
    </location>
</feature>
<dbReference type="AlphaFoldDB" id="A0A8J4SDB4"/>
<proteinExistence type="predicted"/>
<evidence type="ECO:0000313" key="10">
    <source>
        <dbReference type="EMBL" id="KAF4322900.1"/>
    </source>
</evidence>
<dbReference type="PROSITE" id="PS50928">
    <property type="entry name" value="ABC_TM1"/>
    <property type="match status" value="2"/>
</dbReference>
<evidence type="ECO:0000313" key="11">
    <source>
        <dbReference type="Proteomes" id="UP000702964"/>
    </source>
</evidence>
<dbReference type="PANTHER" id="PTHR43386:SF25">
    <property type="entry name" value="PEPTIDE ABC TRANSPORTER PERMEASE PROTEIN"/>
    <property type="match status" value="1"/>
</dbReference>
<feature type="chain" id="PRO_5035269970" description="ABC transmembrane type-1 domain-containing protein" evidence="8">
    <location>
        <begin position="21"/>
        <end position="546"/>
    </location>
</feature>
<dbReference type="Pfam" id="PF19300">
    <property type="entry name" value="BPD_transp_1_N"/>
    <property type="match status" value="1"/>
</dbReference>
<dbReference type="EMBL" id="AOFI03000057">
    <property type="protein sequence ID" value="KAF4322900.1"/>
    <property type="molecule type" value="Genomic_DNA"/>
</dbReference>
<evidence type="ECO:0000259" key="9">
    <source>
        <dbReference type="PROSITE" id="PS50928"/>
    </source>
</evidence>
<dbReference type="InterPro" id="IPR000515">
    <property type="entry name" value="MetI-like"/>
</dbReference>
<feature type="domain" description="ABC transmembrane type-1" evidence="9">
    <location>
        <begin position="84"/>
        <end position="298"/>
    </location>
</feature>
<evidence type="ECO:0000256" key="2">
    <source>
        <dbReference type="ARBA" id="ARBA00022448"/>
    </source>
</evidence>
<keyword evidence="6 7" id="KW-0472">Membrane</keyword>
<keyword evidence="2" id="KW-0813">Transport</keyword>
<feature type="transmembrane region" description="Helical" evidence="7">
    <location>
        <begin position="123"/>
        <end position="145"/>
    </location>
</feature>
<dbReference type="SUPFAM" id="SSF161098">
    <property type="entry name" value="MetI-like"/>
    <property type="match status" value="2"/>
</dbReference>
<keyword evidence="3" id="KW-1003">Cell membrane</keyword>
<evidence type="ECO:0000256" key="7">
    <source>
        <dbReference type="SAM" id="Phobius"/>
    </source>
</evidence>
<evidence type="ECO:0000256" key="1">
    <source>
        <dbReference type="ARBA" id="ARBA00004651"/>
    </source>
</evidence>
<keyword evidence="8" id="KW-0732">Signal</keyword>
<feature type="transmembrane region" description="Helical" evidence="7">
    <location>
        <begin position="202"/>
        <end position="221"/>
    </location>
</feature>
<evidence type="ECO:0000256" key="8">
    <source>
        <dbReference type="SAM" id="SignalP"/>
    </source>
</evidence>
<protein>
    <recommendedName>
        <fullName evidence="9">ABC transmembrane type-1 domain-containing protein</fullName>
    </recommendedName>
</protein>